<dbReference type="RefSeq" id="WP_375558242.1">
    <property type="nucleotide sequence ID" value="NZ_JBBVGT010000003.1"/>
</dbReference>
<keyword evidence="1" id="KW-0732">Signal</keyword>
<evidence type="ECO:0000256" key="1">
    <source>
        <dbReference type="SAM" id="SignalP"/>
    </source>
</evidence>
<reference evidence="2 3" key="1">
    <citation type="submission" date="2024-04" db="EMBL/GenBank/DDBJ databases">
        <title>Albibacterium profundi sp. nov., isolated from sediment of the Challenger Deep of Mariana Trench.</title>
        <authorList>
            <person name="Wang Y."/>
        </authorList>
    </citation>
    <scope>NUCLEOTIDE SEQUENCE [LARGE SCALE GENOMIC DNA]</scope>
    <source>
        <strain evidence="2 3">RHL897</strain>
    </source>
</reference>
<organism evidence="2 3">
    <name type="scientific">Albibacterium profundi</name>
    <dbReference type="NCBI Taxonomy" id="3134906"/>
    <lineage>
        <taxon>Bacteria</taxon>
        <taxon>Pseudomonadati</taxon>
        <taxon>Bacteroidota</taxon>
        <taxon>Sphingobacteriia</taxon>
        <taxon>Sphingobacteriales</taxon>
        <taxon>Sphingobacteriaceae</taxon>
        <taxon>Albibacterium</taxon>
    </lineage>
</organism>
<evidence type="ECO:0000313" key="3">
    <source>
        <dbReference type="Proteomes" id="UP001580928"/>
    </source>
</evidence>
<comment type="caution">
    <text evidence="2">The sequence shown here is derived from an EMBL/GenBank/DDBJ whole genome shotgun (WGS) entry which is preliminary data.</text>
</comment>
<feature type="chain" id="PRO_5047498633" description="DUF4476 domain-containing protein" evidence="1">
    <location>
        <begin position="22"/>
        <end position="233"/>
    </location>
</feature>
<evidence type="ECO:0008006" key="4">
    <source>
        <dbReference type="Google" id="ProtNLM"/>
    </source>
</evidence>
<sequence length="233" mass="26483">MKSISLSIIMISLFACSNAHSQVPEILLQDYSFLVADGEVERIKQRNDTLYKFNCVLPHSTQSCFPESGKSYRIIAANRSDDVTVLKLERLDSISMTTNPYPPTRYSIVALKAVDNKDLGFLPLESDLTKEQLDTIETNVQELENKFFYSYYSDSYLKELAALKRVETKEQANEIVNLIKSEEFEWLVERYKKTEVPDMYGSGLAAEIINRACIKLGYNPSGAGQAINSFMRE</sequence>
<gene>
    <name evidence="2" type="ORF">WKR92_12840</name>
</gene>
<dbReference type="PROSITE" id="PS51257">
    <property type="entry name" value="PROKAR_LIPOPROTEIN"/>
    <property type="match status" value="1"/>
</dbReference>
<protein>
    <recommendedName>
        <fullName evidence="4">DUF4476 domain-containing protein</fullName>
    </recommendedName>
</protein>
<evidence type="ECO:0000313" key="2">
    <source>
        <dbReference type="EMBL" id="MFB5946713.1"/>
    </source>
</evidence>
<name>A0ABV5CGL2_9SPHI</name>
<dbReference type="Proteomes" id="UP001580928">
    <property type="component" value="Unassembled WGS sequence"/>
</dbReference>
<accession>A0ABV5CGL2</accession>
<keyword evidence="3" id="KW-1185">Reference proteome</keyword>
<feature type="signal peptide" evidence="1">
    <location>
        <begin position="1"/>
        <end position="21"/>
    </location>
</feature>
<proteinExistence type="predicted"/>
<dbReference type="EMBL" id="JBBVGT010000003">
    <property type="protein sequence ID" value="MFB5946713.1"/>
    <property type="molecule type" value="Genomic_DNA"/>
</dbReference>